<evidence type="ECO:0000313" key="2">
    <source>
        <dbReference type="Proteomes" id="UP000024547"/>
    </source>
</evidence>
<protein>
    <submittedName>
        <fullName evidence="1">Uncharacterized protein</fullName>
    </submittedName>
</protein>
<comment type="caution">
    <text evidence="1">The sequence shown here is derived from an EMBL/GenBank/DDBJ whole genome shotgun (WGS) entry which is preliminary data.</text>
</comment>
<gene>
    <name evidence="1" type="ORF">HY36_11500</name>
</gene>
<dbReference type="AlphaFoldDB" id="A0A059DWS9"/>
<dbReference type="STRING" id="1280948.HY36_11500"/>
<reference evidence="1 2" key="1">
    <citation type="journal article" date="2014" name="Antonie Van Leeuwenhoek">
        <title>Hyphomonas beringensis sp. nov. and Hyphomonas chukchiensis sp. nov., isolated from surface seawater of the Bering Sea and Chukchi Sea.</title>
        <authorList>
            <person name="Li C."/>
            <person name="Lai Q."/>
            <person name="Li G."/>
            <person name="Dong C."/>
            <person name="Wang J."/>
            <person name="Liao Y."/>
            <person name="Shao Z."/>
        </authorList>
    </citation>
    <scope>NUCLEOTIDE SEQUENCE [LARGE SCALE GENOMIC DNA]</scope>
    <source>
        <strain evidence="1 2">22II1-22F38</strain>
    </source>
</reference>
<evidence type="ECO:0000313" key="1">
    <source>
        <dbReference type="EMBL" id="KCZ57795.1"/>
    </source>
</evidence>
<organism evidence="1 2">
    <name type="scientific">Hyphomonas atlantica</name>
    <dbReference type="NCBI Taxonomy" id="1280948"/>
    <lineage>
        <taxon>Bacteria</taxon>
        <taxon>Pseudomonadati</taxon>
        <taxon>Pseudomonadota</taxon>
        <taxon>Alphaproteobacteria</taxon>
        <taxon>Hyphomonadales</taxon>
        <taxon>Hyphomonadaceae</taxon>
        <taxon>Hyphomonas</taxon>
    </lineage>
</organism>
<keyword evidence="2" id="KW-1185">Reference proteome</keyword>
<name>A0A059DWS9_9PROT</name>
<dbReference type="EMBL" id="AWFH01000063">
    <property type="protein sequence ID" value="KCZ57795.1"/>
    <property type="molecule type" value="Genomic_DNA"/>
</dbReference>
<proteinExistence type="predicted"/>
<dbReference type="Proteomes" id="UP000024547">
    <property type="component" value="Unassembled WGS sequence"/>
</dbReference>
<accession>A0A059DWS9</accession>
<sequence>MVETRTEREMLAQEFDLPLQVKLNPPKTPDVFMPSHQEK</sequence>